<dbReference type="InterPro" id="IPR005025">
    <property type="entry name" value="FMN_Rdtase-like_dom"/>
</dbReference>
<evidence type="ECO:0000259" key="2">
    <source>
        <dbReference type="Pfam" id="PF03358"/>
    </source>
</evidence>
<organism evidence="3 4">
    <name type="scientific">Phytohabitans suffuscus</name>
    <dbReference type="NCBI Taxonomy" id="624315"/>
    <lineage>
        <taxon>Bacteria</taxon>
        <taxon>Bacillati</taxon>
        <taxon>Actinomycetota</taxon>
        <taxon>Actinomycetes</taxon>
        <taxon>Micromonosporales</taxon>
        <taxon>Micromonosporaceae</taxon>
    </lineage>
</organism>
<dbReference type="KEGG" id="psuu:Psuf_066520"/>
<feature type="region of interest" description="Disordered" evidence="1">
    <location>
        <begin position="67"/>
        <end position="93"/>
    </location>
</feature>
<dbReference type="SUPFAM" id="SSF52218">
    <property type="entry name" value="Flavoproteins"/>
    <property type="match status" value="1"/>
</dbReference>
<keyword evidence="4" id="KW-1185">Reference proteome</keyword>
<feature type="compositionally biased region" description="Basic and acidic residues" evidence="1">
    <location>
        <begin position="67"/>
        <end position="77"/>
    </location>
</feature>
<feature type="compositionally biased region" description="Polar residues" evidence="1">
    <location>
        <begin position="84"/>
        <end position="93"/>
    </location>
</feature>
<protein>
    <recommendedName>
        <fullName evidence="2">NADPH-dependent FMN reductase-like domain-containing protein</fullName>
    </recommendedName>
</protein>
<dbReference type="Gene3D" id="3.40.50.360">
    <property type="match status" value="1"/>
</dbReference>
<dbReference type="AlphaFoldDB" id="A0A6F8YTE7"/>
<dbReference type="Proteomes" id="UP000503011">
    <property type="component" value="Chromosome"/>
</dbReference>
<evidence type="ECO:0000256" key="1">
    <source>
        <dbReference type="SAM" id="MobiDB-lite"/>
    </source>
</evidence>
<reference evidence="3 4" key="1">
    <citation type="submission" date="2020-03" db="EMBL/GenBank/DDBJ databases">
        <title>Whole genome shotgun sequence of Phytohabitans suffuscus NBRC 105367.</title>
        <authorList>
            <person name="Komaki H."/>
            <person name="Tamura T."/>
        </authorList>
    </citation>
    <scope>NUCLEOTIDE SEQUENCE [LARGE SCALE GENOMIC DNA]</scope>
    <source>
        <strain evidence="3 4">NBRC 105367</strain>
    </source>
</reference>
<feature type="domain" description="NADPH-dependent FMN reductase-like" evidence="2">
    <location>
        <begin position="32"/>
        <end position="82"/>
    </location>
</feature>
<evidence type="ECO:0000313" key="4">
    <source>
        <dbReference type="Proteomes" id="UP000503011"/>
    </source>
</evidence>
<dbReference type="Pfam" id="PF03358">
    <property type="entry name" value="FMN_red"/>
    <property type="match status" value="1"/>
</dbReference>
<dbReference type="InterPro" id="IPR029039">
    <property type="entry name" value="Flavoprotein-like_sf"/>
</dbReference>
<proteinExistence type="predicted"/>
<dbReference type="GO" id="GO:0016491">
    <property type="term" value="F:oxidoreductase activity"/>
    <property type="evidence" value="ECO:0007669"/>
    <property type="project" value="InterPro"/>
</dbReference>
<name>A0A6F8YTE7_9ACTN</name>
<gene>
    <name evidence="3" type="ORF">Psuf_066520</name>
</gene>
<reference evidence="3 4" key="2">
    <citation type="submission" date="2020-03" db="EMBL/GenBank/DDBJ databases">
        <authorList>
            <person name="Ichikawa N."/>
            <person name="Kimura A."/>
            <person name="Kitahashi Y."/>
            <person name="Uohara A."/>
        </authorList>
    </citation>
    <scope>NUCLEOTIDE SEQUENCE [LARGE SCALE GENOMIC DNA]</scope>
    <source>
        <strain evidence="3 4">NBRC 105367</strain>
    </source>
</reference>
<sequence length="93" mass="10330">MLTDARGDLGGRGGLVLARTWWSRRQWHQLSIVVGSVRPGRYSRAVAEWVLATAKDRDDAEFELVDPADHPLPHLDEPVPASASRYTNAHTKA</sequence>
<evidence type="ECO:0000313" key="3">
    <source>
        <dbReference type="EMBL" id="BCB89339.1"/>
    </source>
</evidence>
<accession>A0A6F8YTE7</accession>
<dbReference type="EMBL" id="AP022871">
    <property type="protein sequence ID" value="BCB89339.1"/>
    <property type="molecule type" value="Genomic_DNA"/>
</dbReference>